<feature type="compositionally biased region" description="Polar residues" evidence="1">
    <location>
        <begin position="652"/>
        <end position="666"/>
    </location>
</feature>
<evidence type="ECO:0000256" key="1">
    <source>
        <dbReference type="SAM" id="MobiDB-lite"/>
    </source>
</evidence>
<evidence type="ECO:0000259" key="2">
    <source>
        <dbReference type="PROSITE" id="PS50106"/>
    </source>
</evidence>
<organism evidence="3 4">
    <name type="scientific">Globodera pallida</name>
    <name type="common">Potato cyst nematode worm</name>
    <name type="synonym">Heterodera pallida</name>
    <dbReference type="NCBI Taxonomy" id="36090"/>
    <lineage>
        <taxon>Eukaryota</taxon>
        <taxon>Metazoa</taxon>
        <taxon>Ecdysozoa</taxon>
        <taxon>Nematoda</taxon>
        <taxon>Chromadorea</taxon>
        <taxon>Rhabditida</taxon>
        <taxon>Tylenchina</taxon>
        <taxon>Tylenchomorpha</taxon>
        <taxon>Tylenchoidea</taxon>
        <taxon>Heteroderidae</taxon>
        <taxon>Heteroderinae</taxon>
        <taxon>Globodera</taxon>
    </lineage>
</organism>
<feature type="region of interest" description="Disordered" evidence="1">
    <location>
        <begin position="742"/>
        <end position="779"/>
    </location>
</feature>
<reference evidence="3" key="1">
    <citation type="submission" date="2014-05" db="EMBL/GenBank/DDBJ databases">
        <title>The genome and life-stage specific transcriptomes of Globodera pallida elucidate key aspects of plant parasitism by a cyst nematode.</title>
        <authorList>
            <person name="Cotton J.A."/>
            <person name="Lilley C.J."/>
            <person name="Jones L.M."/>
            <person name="Kikuchi T."/>
            <person name="Reid A.J."/>
            <person name="Thorpe P."/>
            <person name="Tsai I.J."/>
            <person name="Beasley H."/>
            <person name="Blok V."/>
            <person name="Cock P.J.A."/>
            <person name="Van den Akker S.E."/>
            <person name="Holroyd N."/>
            <person name="Hunt M."/>
            <person name="Mantelin S."/>
            <person name="Naghra H."/>
            <person name="Pain A."/>
            <person name="Palomares-Rius J.E."/>
            <person name="Zarowiecki M."/>
            <person name="Berriman M."/>
            <person name="Jones J.T."/>
            <person name="Urwin P.E."/>
        </authorList>
    </citation>
    <scope>NUCLEOTIDE SEQUENCE [LARGE SCALE GENOMIC DNA]</scope>
    <source>
        <strain evidence="3">Lindley</strain>
    </source>
</reference>
<feature type="compositionally biased region" description="Low complexity" evidence="1">
    <location>
        <begin position="347"/>
        <end position="369"/>
    </location>
</feature>
<dbReference type="Proteomes" id="UP000050741">
    <property type="component" value="Unassembled WGS sequence"/>
</dbReference>
<feature type="domain" description="PDZ" evidence="2">
    <location>
        <begin position="447"/>
        <end position="539"/>
    </location>
</feature>
<feature type="region of interest" description="Disordered" evidence="1">
    <location>
        <begin position="344"/>
        <end position="369"/>
    </location>
</feature>
<dbReference type="SUPFAM" id="SSF52058">
    <property type="entry name" value="L domain-like"/>
    <property type="match status" value="1"/>
</dbReference>
<dbReference type="GO" id="GO:0098887">
    <property type="term" value="P:neurotransmitter receptor transport, endosome to postsynaptic membrane"/>
    <property type="evidence" value="ECO:0007669"/>
    <property type="project" value="TreeGrafter"/>
</dbReference>
<keyword evidence="3" id="KW-1185">Reference proteome</keyword>
<dbReference type="InterPro" id="IPR036034">
    <property type="entry name" value="PDZ_sf"/>
</dbReference>
<dbReference type="GO" id="GO:0043113">
    <property type="term" value="P:receptor clustering"/>
    <property type="evidence" value="ECO:0007669"/>
    <property type="project" value="TreeGrafter"/>
</dbReference>
<feature type="domain" description="PDZ" evidence="2">
    <location>
        <begin position="243"/>
        <end position="340"/>
    </location>
</feature>
<dbReference type="AlphaFoldDB" id="A0A183CDK9"/>
<dbReference type="PANTHER" id="PTHR23119">
    <property type="entry name" value="DISCS LARGE"/>
    <property type="match status" value="1"/>
</dbReference>
<dbReference type="SMART" id="SM00228">
    <property type="entry name" value="PDZ"/>
    <property type="match status" value="3"/>
</dbReference>
<dbReference type="Pfam" id="PF00595">
    <property type="entry name" value="PDZ"/>
    <property type="match status" value="3"/>
</dbReference>
<dbReference type="GO" id="GO:0016323">
    <property type="term" value="C:basolateral plasma membrane"/>
    <property type="evidence" value="ECO:0007669"/>
    <property type="project" value="TreeGrafter"/>
</dbReference>
<feature type="region of interest" description="Disordered" evidence="1">
    <location>
        <begin position="386"/>
        <end position="412"/>
    </location>
</feature>
<feature type="compositionally biased region" description="Basic and acidic residues" evidence="1">
    <location>
        <begin position="744"/>
        <end position="761"/>
    </location>
</feature>
<dbReference type="GO" id="GO:0098609">
    <property type="term" value="P:cell-cell adhesion"/>
    <property type="evidence" value="ECO:0007669"/>
    <property type="project" value="TreeGrafter"/>
</dbReference>
<proteinExistence type="predicted"/>
<dbReference type="GO" id="GO:0045197">
    <property type="term" value="P:establishment or maintenance of epithelial cell apical/basal polarity"/>
    <property type="evidence" value="ECO:0007669"/>
    <property type="project" value="TreeGrafter"/>
</dbReference>
<dbReference type="GO" id="GO:0045211">
    <property type="term" value="C:postsynaptic membrane"/>
    <property type="evidence" value="ECO:0007669"/>
    <property type="project" value="TreeGrafter"/>
</dbReference>
<feature type="compositionally biased region" description="Low complexity" evidence="1">
    <location>
        <begin position="176"/>
        <end position="189"/>
    </location>
</feature>
<reference evidence="4" key="2">
    <citation type="submission" date="2016-06" db="UniProtKB">
        <authorList>
            <consortium name="WormBaseParasite"/>
        </authorList>
    </citation>
    <scope>IDENTIFICATION</scope>
</reference>
<dbReference type="Gene3D" id="2.30.42.10">
    <property type="match status" value="3"/>
</dbReference>
<dbReference type="Gene3D" id="3.80.10.10">
    <property type="entry name" value="Ribonuclease Inhibitor"/>
    <property type="match status" value="1"/>
</dbReference>
<protein>
    <submittedName>
        <fullName evidence="4">PDZ domain-containing protein</fullName>
    </submittedName>
</protein>
<name>A0A183CDK9_GLOPA</name>
<evidence type="ECO:0000313" key="4">
    <source>
        <dbReference type="WBParaSite" id="GPLIN_001096300"/>
    </source>
</evidence>
<dbReference type="GO" id="GO:0098968">
    <property type="term" value="P:neurotransmitter receptor transport postsynaptic membrane to endosome"/>
    <property type="evidence" value="ECO:0007669"/>
    <property type="project" value="TreeGrafter"/>
</dbReference>
<dbReference type="GO" id="GO:0014069">
    <property type="term" value="C:postsynaptic density"/>
    <property type="evidence" value="ECO:0007669"/>
    <property type="project" value="TreeGrafter"/>
</dbReference>
<feature type="compositionally biased region" description="Low complexity" evidence="1">
    <location>
        <begin position="386"/>
        <end position="405"/>
    </location>
</feature>
<accession>A0A183CDK9</accession>
<dbReference type="WBParaSite" id="GPLIN_001096300">
    <property type="protein sequence ID" value="GPLIN_001096300"/>
    <property type="gene ID" value="GPLIN_001096300"/>
</dbReference>
<sequence length="779" mass="81929">MPSFMCMPFLACNRQVDSLDRRQCNLQSIPGDIERYARSLEELLLDMVLDISSNPIARLPDSITLCTSLTQLALNDISLTKLPHDLGRIHLRGASTSQPKTVLFTGAKHAPQTSQAECKLKRVNTPHYKSTRGTTGDASSAGGSSTRTSAPPAVTLAQSPFPPAGVGGISSSCRRQLPQASSSLPAAAATVAQDGMHVQMEQHHQRMQQHHHHPSNSNNNNADAAKVPLLAATAALNAVERMRVNVRRAGADGDGGGGGGGGLGLSIAGGIESTPFVEDDPGLFISKLAPGGAAERAGICVGDKVLDINGTPMVGQQHHVAVQCIQHSPDVVELLLERRRRPTNEMAHPPFSSSSSAFTAPAPPLAVSSASSSSLHQTVASANIASHHASASSTTTSPSMATTTTRLHHPNTLFPSGLATPAVLQQQLLSMAEHPFGDPQLDDIVEEVELVRDARNSLGLSIVGGIDHCSHPFGTPAHPGVFISRIAPNSSAHLTRRLRVGDRILKVCSRDISGARHNDAVETLKNTGRTLSITVRHERQPAGLRVVVVPRRDTQPLGLSICGGIGTAPMNPQDHTDEGIFIERVEHDGPAELCVGNGKPLAVGTRILEVNDESLLGCTKGEAAQIFRTTQPGPVRLLICDGFVSKEAPITASSPTVPVRTASSMRLPSGNACAKSEQQLPSAPDANANRAQGGTSTTAAVLYSSSSPPNVGLPLLLGVQSPLPTSSTTVTKPATTHSSAIDNAKMEQQQHHQKNNKKEQIGNEYQNLSAGHNGRYAVG</sequence>
<feature type="compositionally biased region" description="Low complexity" evidence="1">
    <location>
        <begin position="131"/>
        <end position="150"/>
    </location>
</feature>
<evidence type="ECO:0000313" key="3">
    <source>
        <dbReference type="Proteomes" id="UP000050741"/>
    </source>
</evidence>
<dbReference type="GO" id="GO:0019901">
    <property type="term" value="F:protein kinase binding"/>
    <property type="evidence" value="ECO:0007669"/>
    <property type="project" value="TreeGrafter"/>
</dbReference>
<dbReference type="SUPFAM" id="SSF50156">
    <property type="entry name" value="PDZ domain-like"/>
    <property type="match status" value="3"/>
</dbReference>
<feature type="region of interest" description="Disordered" evidence="1">
    <location>
        <begin position="121"/>
        <end position="222"/>
    </location>
</feature>
<dbReference type="InterPro" id="IPR001478">
    <property type="entry name" value="PDZ"/>
</dbReference>
<feature type="region of interest" description="Disordered" evidence="1">
    <location>
        <begin position="652"/>
        <end position="693"/>
    </location>
</feature>
<dbReference type="PROSITE" id="PS50106">
    <property type="entry name" value="PDZ"/>
    <property type="match status" value="3"/>
</dbReference>
<feature type="compositionally biased region" description="Basic residues" evidence="1">
    <location>
        <begin position="205"/>
        <end position="214"/>
    </location>
</feature>
<dbReference type="PANTHER" id="PTHR23119:SF44">
    <property type="entry name" value="PROTEIN LAP4"/>
    <property type="match status" value="1"/>
</dbReference>
<dbReference type="InterPro" id="IPR032675">
    <property type="entry name" value="LRR_dom_sf"/>
</dbReference>
<dbReference type="InterPro" id="IPR050614">
    <property type="entry name" value="Synaptic_Scaffolding_LAP-MAGUK"/>
</dbReference>
<dbReference type="GO" id="GO:0005912">
    <property type="term" value="C:adherens junction"/>
    <property type="evidence" value="ECO:0007669"/>
    <property type="project" value="TreeGrafter"/>
</dbReference>
<feature type="domain" description="PDZ" evidence="2">
    <location>
        <begin position="546"/>
        <end position="630"/>
    </location>
</feature>